<evidence type="ECO:0000313" key="1">
    <source>
        <dbReference type="EMBL" id="MFD1515135.1"/>
    </source>
</evidence>
<dbReference type="RefSeq" id="WP_250875059.1">
    <property type="nucleotide sequence ID" value="NZ_JALXFV010000008.1"/>
</dbReference>
<accession>A0ABD6B038</accession>
<keyword evidence="2" id="KW-1185">Reference proteome</keyword>
<organism evidence="1 2">
    <name type="scientific">Halomarina rubra</name>
    <dbReference type="NCBI Taxonomy" id="2071873"/>
    <lineage>
        <taxon>Archaea</taxon>
        <taxon>Methanobacteriati</taxon>
        <taxon>Methanobacteriota</taxon>
        <taxon>Stenosarchaea group</taxon>
        <taxon>Halobacteria</taxon>
        <taxon>Halobacteriales</taxon>
        <taxon>Natronomonadaceae</taxon>
        <taxon>Halomarina</taxon>
    </lineage>
</organism>
<name>A0ABD6B038_9EURY</name>
<sequence>MTLKESKVSESKVTRERSGKILVNLPDGKIEFDDGGNIRFTTRVPNASLEMVMKSYEEALSAIKRNISKSKQGYRVSMIIGDVDYSKQYLTYEENASEFGDKKLDTTELECTELNDFSVKFSFVLDESMAIV</sequence>
<reference evidence="1 2" key="1">
    <citation type="journal article" date="2019" name="Int. J. Syst. Evol. Microbiol.">
        <title>The Global Catalogue of Microorganisms (GCM) 10K type strain sequencing project: providing services to taxonomists for standard genome sequencing and annotation.</title>
        <authorList>
            <consortium name="The Broad Institute Genomics Platform"/>
            <consortium name="The Broad Institute Genome Sequencing Center for Infectious Disease"/>
            <person name="Wu L."/>
            <person name="Ma J."/>
        </authorList>
    </citation>
    <scope>NUCLEOTIDE SEQUENCE [LARGE SCALE GENOMIC DNA]</scope>
    <source>
        <strain evidence="1 2">CGMCC 1.12563</strain>
    </source>
</reference>
<dbReference type="AlphaFoldDB" id="A0ABD6B038"/>
<evidence type="ECO:0000313" key="2">
    <source>
        <dbReference type="Proteomes" id="UP001597187"/>
    </source>
</evidence>
<comment type="caution">
    <text evidence="1">The sequence shown here is derived from an EMBL/GenBank/DDBJ whole genome shotgun (WGS) entry which is preliminary data.</text>
</comment>
<gene>
    <name evidence="1" type="ORF">ACFSBT_17785</name>
</gene>
<proteinExistence type="predicted"/>
<dbReference type="EMBL" id="JBHUDC010000008">
    <property type="protein sequence ID" value="MFD1515135.1"/>
    <property type="molecule type" value="Genomic_DNA"/>
</dbReference>
<dbReference type="Proteomes" id="UP001597187">
    <property type="component" value="Unassembled WGS sequence"/>
</dbReference>
<protein>
    <submittedName>
        <fullName evidence="1">Uncharacterized protein</fullName>
    </submittedName>
</protein>